<name>A0ABD1IB76_SALDI</name>
<feature type="region of interest" description="Disordered" evidence="4">
    <location>
        <begin position="474"/>
        <end position="510"/>
    </location>
</feature>
<protein>
    <submittedName>
        <fullName evidence="5">Interactor of constitutive active ROPs 2, chloroplastic-like</fullName>
    </submittedName>
</protein>
<organism evidence="5 6">
    <name type="scientific">Salvia divinorum</name>
    <name type="common">Maria pastora</name>
    <name type="synonym">Diviner's sage</name>
    <dbReference type="NCBI Taxonomy" id="28513"/>
    <lineage>
        <taxon>Eukaryota</taxon>
        <taxon>Viridiplantae</taxon>
        <taxon>Streptophyta</taxon>
        <taxon>Embryophyta</taxon>
        <taxon>Tracheophyta</taxon>
        <taxon>Spermatophyta</taxon>
        <taxon>Magnoliopsida</taxon>
        <taxon>eudicotyledons</taxon>
        <taxon>Gunneridae</taxon>
        <taxon>Pentapetalae</taxon>
        <taxon>asterids</taxon>
        <taxon>lamiids</taxon>
        <taxon>Lamiales</taxon>
        <taxon>Lamiaceae</taxon>
        <taxon>Nepetoideae</taxon>
        <taxon>Mentheae</taxon>
        <taxon>Salviinae</taxon>
        <taxon>Salvia</taxon>
        <taxon>Salvia subgen. Calosphace</taxon>
    </lineage>
</organism>
<accession>A0ABD1IB76</accession>
<feature type="coiled-coil region" evidence="3">
    <location>
        <begin position="307"/>
        <end position="377"/>
    </location>
</feature>
<feature type="compositionally biased region" description="Basic and acidic residues" evidence="4">
    <location>
        <begin position="95"/>
        <end position="108"/>
    </location>
</feature>
<dbReference type="EMBL" id="JBEAFC010000002">
    <property type="protein sequence ID" value="KAL1565972.1"/>
    <property type="molecule type" value="Genomic_DNA"/>
</dbReference>
<evidence type="ECO:0000256" key="1">
    <source>
        <dbReference type="ARBA" id="ARBA00009778"/>
    </source>
</evidence>
<feature type="compositionally biased region" description="Basic and acidic residues" evidence="4">
    <location>
        <begin position="117"/>
        <end position="132"/>
    </location>
</feature>
<evidence type="ECO:0000313" key="5">
    <source>
        <dbReference type="EMBL" id="KAL1565972.1"/>
    </source>
</evidence>
<dbReference type="InterPro" id="IPR029688">
    <property type="entry name" value="ICR"/>
</dbReference>
<proteinExistence type="inferred from homology"/>
<comment type="similarity">
    <text evidence="1">Belongs to the ICR family.</text>
</comment>
<dbReference type="PANTHER" id="PTHR34224">
    <property type="entry name" value="INTERACTOR OF CONSTITUTIVE ACTIVE ROPS 2, CHLOROPLASTIC-RELATED"/>
    <property type="match status" value="1"/>
</dbReference>
<evidence type="ECO:0000313" key="6">
    <source>
        <dbReference type="Proteomes" id="UP001567538"/>
    </source>
</evidence>
<evidence type="ECO:0000256" key="3">
    <source>
        <dbReference type="SAM" id="Coils"/>
    </source>
</evidence>
<keyword evidence="2 3" id="KW-0175">Coiled coil</keyword>
<feature type="coiled-coil region" evidence="3">
    <location>
        <begin position="168"/>
        <end position="230"/>
    </location>
</feature>
<dbReference type="Proteomes" id="UP001567538">
    <property type="component" value="Unassembled WGS sequence"/>
</dbReference>
<dbReference type="AlphaFoldDB" id="A0ABD1IB76"/>
<evidence type="ECO:0000256" key="4">
    <source>
        <dbReference type="SAM" id="MobiDB-lite"/>
    </source>
</evidence>
<evidence type="ECO:0000256" key="2">
    <source>
        <dbReference type="ARBA" id="ARBA00023054"/>
    </source>
</evidence>
<keyword evidence="6" id="KW-1185">Reference proteome</keyword>
<sequence length="510" mass="56670">MQTTKPRPGSLDVPPKPSPATPRAARRLKTPGSDPDSFSSPKRKTPKDESPKVVGRSPRSPAIEKKRAPSRVSGSEAQLQDELKMAKEQLCSSESLKKKAQQEADEAKTQLAAMSSKLEETHNQLKELSDSEEARVQELRKVSQDRDKVWQSELEAVQKQHSMDSAALASALNETQKLKLQLDRVTESEASQAREIWRLRDELAGALDLVEKLEKQLDDSRELESQAIEEAGKALMLLEVVKTTEEALRLEHANARESHGSLLAEVEQSRNSANALEELVCILKADLLARSEGDVKSLCENGDDHEADELRGALEAAERRYQDQYLQSSLQIRDAYELVQHVESESLQRESELVEALNESRAEIETLKAKLLEKEKETALQSIPFESNKSESEPEATSLRSINQENEALKSEIFKREKARDELDAAQAASAEMEAELRRLKVQSEQWRKAAEAAAAMLSNGKCVERTGSMDCHTVGGKVGSEEADGESPKKKNGNMLKKIGVLLKKGQHK</sequence>
<reference evidence="5 6" key="1">
    <citation type="submission" date="2024-06" db="EMBL/GenBank/DDBJ databases">
        <title>A chromosome level genome sequence of Diviner's sage (Salvia divinorum).</title>
        <authorList>
            <person name="Ford S.A."/>
            <person name="Ro D.-K."/>
            <person name="Ness R.W."/>
            <person name="Phillips M.A."/>
        </authorList>
    </citation>
    <scope>NUCLEOTIDE SEQUENCE [LARGE SCALE GENOMIC DNA]</scope>
    <source>
        <strain evidence="5">SAF-2024a</strain>
        <tissue evidence="5">Leaf</tissue>
    </source>
</reference>
<comment type="caution">
    <text evidence="5">The sequence shown here is derived from an EMBL/GenBank/DDBJ whole genome shotgun (WGS) entry which is preliminary data.</text>
</comment>
<gene>
    <name evidence="5" type="ORF">AAHA92_01635</name>
</gene>
<dbReference type="PANTHER" id="PTHR34224:SF4">
    <property type="entry name" value="INTERACTOR OF CONSTITUTIVE ACTIVE ROPS 2, CHLOROPLASTIC"/>
    <property type="match status" value="1"/>
</dbReference>
<feature type="coiled-coil region" evidence="3">
    <location>
        <begin position="416"/>
        <end position="450"/>
    </location>
</feature>
<feature type="region of interest" description="Disordered" evidence="4">
    <location>
        <begin position="1"/>
        <end position="132"/>
    </location>
</feature>